<dbReference type="Proteomes" id="UP000325434">
    <property type="component" value="Unassembled WGS sequence"/>
</dbReference>
<dbReference type="EMBL" id="ML734578">
    <property type="protein sequence ID" value="KAB8248636.1"/>
    <property type="molecule type" value="Genomic_DNA"/>
</dbReference>
<accession>A0A5N6H2B6</accession>
<dbReference type="InterPro" id="IPR053037">
    <property type="entry name" value="Pericyclase_pydY-like"/>
</dbReference>
<dbReference type="AlphaFoldDB" id="A0A5N6H2B6"/>
<organism evidence="1">
    <name type="scientific">Aspergillus flavus</name>
    <dbReference type="NCBI Taxonomy" id="5059"/>
    <lineage>
        <taxon>Eukaryota</taxon>
        <taxon>Fungi</taxon>
        <taxon>Dikarya</taxon>
        <taxon>Ascomycota</taxon>
        <taxon>Pezizomycotina</taxon>
        <taxon>Eurotiomycetes</taxon>
        <taxon>Eurotiomycetidae</taxon>
        <taxon>Eurotiales</taxon>
        <taxon>Aspergillaceae</taxon>
        <taxon>Aspergillus</taxon>
        <taxon>Aspergillus subgen. Circumdati</taxon>
    </lineage>
</organism>
<sequence length="204" mass="23331">MTTSKPLPLLNLTGNWVMEKSLSTNVEPMMKLQRLNWLIRRAFRHITITFTITEYASIGPDNLPLALHIDVVHTVTGGFNGTAEKRTLDWNPYVHKDHVFGNLSVRSRLIGGVEDEDGHVRPALELDTPSIDERAYDFLRGVVSSEGELEDGFLLEESPPNSVWGFEMIHGERYHTRRVVLINKYGDCAMARIVYKWHSEIKEE</sequence>
<proteinExistence type="predicted"/>
<dbReference type="PANTHER" id="PTHR38115">
    <property type="entry name" value="LIPOCALIN-LIKE DOMAIN-CONTAINING PROTEIN"/>
    <property type="match status" value="1"/>
</dbReference>
<dbReference type="PANTHER" id="PTHR38115:SF1">
    <property type="entry name" value="LIPOCALIN-LIKE DOMAIN-CONTAINING PROTEIN"/>
    <property type="match status" value="1"/>
</dbReference>
<evidence type="ECO:0000313" key="1">
    <source>
        <dbReference type="EMBL" id="KAB8248636.1"/>
    </source>
</evidence>
<reference evidence="1" key="1">
    <citation type="submission" date="2019-04" db="EMBL/GenBank/DDBJ databases">
        <title>Friends and foes A comparative genomics study of 23 Aspergillus species from section Flavi.</title>
        <authorList>
            <consortium name="DOE Joint Genome Institute"/>
            <person name="Kjaerbolling I."/>
            <person name="Vesth T."/>
            <person name="Frisvad J.C."/>
            <person name="Nybo J.L."/>
            <person name="Theobald S."/>
            <person name="Kildgaard S."/>
            <person name="Isbrandt T."/>
            <person name="Kuo A."/>
            <person name="Sato A."/>
            <person name="Lyhne E.K."/>
            <person name="Kogle M.E."/>
            <person name="Wiebenga A."/>
            <person name="Kun R.S."/>
            <person name="Lubbers R.J."/>
            <person name="Makela M.R."/>
            <person name="Barry K."/>
            <person name="Chovatia M."/>
            <person name="Clum A."/>
            <person name="Daum C."/>
            <person name="Haridas S."/>
            <person name="He G."/>
            <person name="LaButti K."/>
            <person name="Lipzen A."/>
            <person name="Mondo S."/>
            <person name="Riley R."/>
            <person name="Salamov A."/>
            <person name="Simmons B.A."/>
            <person name="Magnuson J.K."/>
            <person name="Henrissat B."/>
            <person name="Mortensen U.H."/>
            <person name="Larsen T.O."/>
            <person name="Devries R.P."/>
            <person name="Grigoriev I.V."/>
            <person name="Machida M."/>
            <person name="Baker S.E."/>
            <person name="Andersen M.R."/>
        </authorList>
    </citation>
    <scope>NUCLEOTIDE SEQUENCE [LARGE SCALE GENOMIC DNA]</scope>
    <source>
        <strain evidence="1">CBS 121.62</strain>
    </source>
</reference>
<dbReference type="VEuPathDB" id="FungiDB:F9C07_2133907"/>
<gene>
    <name evidence="1" type="ORF">BDV35DRAFT_403199</name>
</gene>
<protein>
    <submittedName>
        <fullName evidence="1">Uncharacterized protein</fullName>
    </submittedName>
</protein>
<dbReference type="VEuPathDB" id="FungiDB:AFLA_002836"/>
<name>A0A5N6H2B6_ASPFL</name>